<feature type="transmembrane region" description="Helical" evidence="8">
    <location>
        <begin position="290"/>
        <end position="313"/>
    </location>
</feature>
<evidence type="ECO:0000256" key="8">
    <source>
        <dbReference type="SAM" id="Phobius"/>
    </source>
</evidence>
<dbReference type="Gene3D" id="1.20.1530.20">
    <property type="match status" value="1"/>
</dbReference>
<feature type="transmembrane region" description="Helical" evidence="8">
    <location>
        <begin position="129"/>
        <end position="152"/>
    </location>
</feature>
<reference evidence="9 10" key="1">
    <citation type="submission" date="2019-11" db="EMBL/GenBank/DDBJ databases">
        <title>Complete genome sequence of Corynebacterium kalinowskii 1959, a novel Corynebacterium species isolated from soil of a small paddock in Vilsendorf, Germany.</title>
        <authorList>
            <person name="Schaffert L."/>
            <person name="Ruwe M."/>
            <person name="Milse J."/>
            <person name="Hanuschka K."/>
            <person name="Ortseifen V."/>
            <person name="Droste J."/>
            <person name="Brandt D."/>
            <person name="Schlueter L."/>
            <person name="Kutter Y."/>
            <person name="Vinke S."/>
            <person name="Viehoefer P."/>
            <person name="Jacob L."/>
            <person name="Luebke N.-C."/>
            <person name="Schulte-Berndt E."/>
            <person name="Hain C."/>
            <person name="Linder M."/>
            <person name="Schmidt P."/>
            <person name="Wollenschlaeger L."/>
            <person name="Luttermann T."/>
            <person name="Thieme E."/>
            <person name="Hassa J."/>
            <person name="Haak M."/>
            <person name="Wittchen M."/>
            <person name="Mentz A."/>
            <person name="Persicke M."/>
            <person name="Busche T."/>
            <person name="Ruckert C."/>
        </authorList>
    </citation>
    <scope>NUCLEOTIDE SEQUENCE [LARGE SCALE GENOMIC DNA]</scope>
    <source>
        <strain evidence="9 10">2039</strain>
    </source>
</reference>
<dbReference type="AlphaFoldDB" id="A0A6B8VT80"/>
<keyword evidence="10" id="KW-1185">Reference proteome</keyword>
<feature type="transmembrane region" description="Helical" evidence="8">
    <location>
        <begin position="199"/>
        <end position="220"/>
    </location>
</feature>
<evidence type="ECO:0000256" key="7">
    <source>
        <dbReference type="ARBA" id="ARBA00023136"/>
    </source>
</evidence>
<evidence type="ECO:0000256" key="6">
    <source>
        <dbReference type="ARBA" id="ARBA00022989"/>
    </source>
</evidence>
<feature type="transmembrane region" description="Helical" evidence="8">
    <location>
        <begin position="232"/>
        <end position="252"/>
    </location>
</feature>
<dbReference type="GO" id="GO:0015105">
    <property type="term" value="F:arsenite transmembrane transporter activity"/>
    <property type="evidence" value="ECO:0007669"/>
    <property type="project" value="TreeGrafter"/>
</dbReference>
<dbReference type="InterPro" id="IPR002657">
    <property type="entry name" value="BilAc:Na_symport/Acr3"/>
</dbReference>
<dbReference type="PANTHER" id="PTHR43057:SF1">
    <property type="entry name" value="ARSENICAL-RESISTANCE PROTEIN 3"/>
    <property type="match status" value="1"/>
</dbReference>
<keyword evidence="5 8" id="KW-0812">Transmembrane</keyword>
<feature type="transmembrane region" description="Helical" evidence="8">
    <location>
        <begin position="12"/>
        <end position="34"/>
    </location>
</feature>
<evidence type="ECO:0000256" key="3">
    <source>
        <dbReference type="ARBA" id="ARBA00022448"/>
    </source>
</evidence>
<keyword evidence="7 8" id="KW-0472">Membrane</keyword>
<evidence type="ECO:0000256" key="4">
    <source>
        <dbReference type="ARBA" id="ARBA00022475"/>
    </source>
</evidence>
<dbReference type="EMBL" id="CP046455">
    <property type="protein sequence ID" value="QGU06239.1"/>
    <property type="molecule type" value="Genomic_DNA"/>
</dbReference>
<dbReference type="PANTHER" id="PTHR43057">
    <property type="entry name" value="ARSENITE EFFLUX TRANSPORTER"/>
    <property type="match status" value="1"/>
</dbReference>
<evidence type="ECO:0000256" key="5">
    <source>
        <dbReference type="ARBA" id="ARBA00022692"/>
    </source>
</evidence>
<dbReference type="KEGG" id="cok:COCCU_01390"/>
<comment type="subcellular location">
    <subcellularLocation>
        <location evidence="1">Cell membrane</location>
        <topology evidence="1">Multi-pass membrane protein</topology>
    </subcellularLocation>
</comment>
<evidence type="ECO:0000313" key="10">
    <source>
        <dbReference type="Proteomes" id="UP000424462"/>
    </source>
</evidence>
<proteinExistence type="inferred from homology"/>
<evidence type="ECO:0000256" key="2">
    <source>
        <dbReference type="ARBA" id="ARBA00010110"/>
    </source>
</evidence>
<accession>A0A6B8VT80</accession>
<sequence length="320" mass="33730">MPGLVAWLEKHQVACYLLALLAGALIGLGFPEISGPAEKAINPVLGLLLYATFLAVPFSRLGPALKDWRFLGTVLGLNFLVVPLVVWMLSRLVAGEEVLLVGMLFVLLAPCIDYVIVFTGLAGGAQGRLLAATPVLMLAQMLLLPFFLWLMAGPEVMGVVEWEPFLSAFIWLILVPLLAAGLTQAGAARTVLGQQISDAVGAAMVPLMMATLAVVVASQIHGVSQELGSLLLMVPIYLLFALIMVLLGLLTGKVVGLDAPGRSALIFSGVTRNSLVVLPLVLALPAGFELAGLVVVTQTLVELVIMVMLVRLLPKLMAGA</sequence>
<dbReference type="Pfam" id="PF01758">
    <property type="entry name" value="SBF"/>
    <property type="match status" value="1"/>
</dbReference>
<dbReference type="InterPro" id="IPR004706">
    <property type="entry name" value="Arsenical-R_Acr3"/>
</dbReference>
<feature type="transmembrane region" description="Helical" evidence="8">
    <location>
        <begin position="70"/>
        <end position="89"/>
    </location>
</feature>
<gene>
    <name evidence="9" type="ORF">COCCU_01390</name>
</gene>
<dbReference type="GO" id="GO:0005886">
    <property type="term" value="C:plasma membrane"/>
    <property type="evidence" value="ECO:0007669"/>
    <property type="project" value="UniProtKB-SubCell"/>
</dbReference>
<feature type="transmembrane region" description="Helical" evidence="8">
    <location>
        <begin position="164"/>
        <end position="187"/>
    </location>
</feature>
<feature type="transmembrane region" description="Helical" evidence="8">
    <location>
        <begin position="40"/>
        <end position="58"/>
    </location>
</feature>
<dbReference type="RefSeq" id="WP_156229825.1">
    <property type="nucleotide sequence ID" value="NZ_CP046455.1"/>
</dbReference>
<keyword evidence="4" id="KW-1003">Cell membrane</keyword>
<feature type="transmembrane region" description="Helical" evidence="8">
    <location>
        <begin position="101"/>
        <end position="122"/>
    </location>
</feature>
<dbReference type="InterPro" id="IPR038770">
    <property type="entry name" value="Na+/solute_symporter_sf"/>
</dbReference>
<evidence type="ECO:0000313" key="9">
    <source>
        <dbReference type="EMBL" id="QGU06239.1"/>
    </source>
</evidence>
<dbReference type="GO" id="GO:0015104">
    <property type="term" value="F:antimonite transmembrane transporter activity"/>
    <property type="evidence" value="ECO:0007669"/>
    <property type="project" value="TreeGrafter"/>
</dbReference>
<keyword evidence="6 8" id="KW-1133">Transmembrane helix</keyword>
<dbReference type="GO" id="GO:0015297">
    <property type="term" value="F:antiporter activity"/>
    <property type="evidence" value="ECO:0007669"/>
    <property type="project" value="InterPro"/>
</dbReference>
<name>A0A6B8VT80_9CORY</name>
<comment type="similarity">
    <text evidence="2">Belongs to the arsenical resistance-3 (ACR3) (TC 2.A.59) family.</text>
</comment>
<organism evidence="9 10">
    <name type="scientific">Corynebacterium occultum</name>
    <dbReference type="NCBI Taxonomy" id="2675219"/>
    <lineage>
        <taxon>Bacteria</taxon>
        <taxon>Bacillati</taxon>
        <taxon>Actinomycetota</taxon>
        <taxon>Actinomycetes</taxon>
        <taxon>Mycobacteriales</taxon>
        <taxon>Corynebacteriaceae</taxon>
        <taxon>Corynebacterium</taxon>
    </lineage>
</organism>
<keyword evidence="3" id="KW-0813">Transport</keyword>
<evidence type="ECO:0000256" key="1">
    <source>
        <dbReference type="ARBA" id="ARBA00004651"/>
    </source>
</evidence>
<feature type="transmembrane region" description="Helical" evidence="8">
    <location>
        <begin position="264"/>
        <end position="284"/>
    </location>
</feature>
<dbReference type="Proteomes" id="UP000424462">
    <property type="component" value="Chromosome"/>
</dbReference>
<protein>
    <submittedName>
        <fullName evidence="9">Sodium Bile acid symporter family protein</fullName>
    </submittedName>
</protein>